<sequence length="288" mass="31001">MRFLLRPGWIAFVVVVIGFAVACYTLLAPWQFGREEQRQAQQHAIDTANSTPPVPFAQLVPGTEVDPGDEWRQVTLAGTYLPQAEVLVRLRFVDGKPASEVLTPVRLDDGRTVAVDRGSITTDDGQAVPDFPAAPAGPVTLTGRLRVNETDTSGRAPATEGGHLQIYAVDSRQLAAATGTQDMVEGYLQLGAGQPGVLTPIPVTPATTAAPFTNGSYALQWLTFGAIAIIALGYFIRLEVLQRRGRRETKASLRDALSGRDLDPSVDDDPAPRRDRPDTGDRDTPAPH</sequence>
<reference evidence="8" key="2">
    <citation type="submission" date="2023-01" db="EMBL/GenBank/DDBJ databases">
        <authorList>
            <person name="Sun Q."/>
            <person name="Evtushenko L."/>
        </authorList>
    </citation>
    <scope>NUCLEOTIDE SEQUENCE</scope>
    <source>
        <strain evidence="8">VKM Ac-1069</strain>
    </source>
</reference>
<evidence type="ECO:0000256" key="5">
    <source>
        <dbReference type="ARBA" id="ARBA00023136"/>
    </source>
</evidence>
<dbReference type="InterPro" id="IPR002994">
    <property type="entry name" value="Surf1/Shy1"/>
</dbReference>
<dbReference type="EMBL" id="BSFQ01000014">
    <property type="protein sequence ID" value="GLL12436.1"/>
    <property type="molecule type" value="Genomic_DNA"/>
</dbReference>
<evidence type="ECO:0000256" key="1">
    <source>
        <dbReference type="ARBA" id="ARBA00004370"/>
    </source>
</evidence>
<gene>
    <name evidence="8" type="ORF">GCM10017577_35770</name>
</gene>
<dbReference type="CDD" id="cd06662">
    <property type="entry name" value="SURF1"/>
    <property type="match status" value="1"/>
</dbReference>
<keyword evidence="4 6" id="KW-1133">Transmembrane helix</keyword>
<proteinExistence type="inferred from homology"/>
<dbReference type="Pfam" id="PF02104">
    <property type="entry name" value="SURF1"/>
    <property type="match status" value="1"/>
</dbReference>
<feature type="transmembrane region" description="Helical" evidence="6">
    <location>
        <begin position="9"/>
        <end position="32"/>
    </location>
</feature>
<evidence type="ECO:0000313" key="9">
    <source>
        <dbReference type="Proteomes" id="UP001143463"/>
    </source>
</evidence>
<keyword evidence="5 6" id="KW-0472">Membrane</keyword>
<comment type="subcellular location">
    <subcellularLocation>
        <location evidence="6">Cell membrane</location>
        <topology evidence="6">Multi-pass membrane protein</topology>
    </subcellularLocation>
    <subcellularLocation>
        <location evidence="1">Membrane</location>
    </subcellularLocation>
</comment>
<reference evidence="8" key="1">
    <citation type="journal article" date="2014" name="Int. J. Syst. Evol. Microbiol.">
        <title>Complete genome sequence of Corynebacterium casei LMG S-19264T (=DSM 44701T), isolated from a smear-ripened cheese.</title>
        <authorList>
            <consortium name="US DOE Joint Genome Institute (JGI-PGF)"/>
            <person name="Walter F."/>
            <person name="Albersmeier A."/>
            <person name="Kalinowski J."/>
            <person name="Ruckert C."/>
        </authorList>
    </citation>
    <scope>NUCLEOTIDE SEQUENCE</scope>
    <source>
        <strain evidence="8">VKM Ac-1069</strain>
    </source>
</reference>
<keyword evidence="9" id="KW-1185">Reference proteome</keyword>
<dbReference type="PROSITE" id="PS51257">
    <property type="entry name" value="PROKAR_LIPOPROTEIN"/>
    <property type="match status" value="1"/>
</dbReference>
<comment type="similarity">
    <text evidence="2 6">Belongs to the SURF1 family.</text>
</comment>
<dbReference type="Proteomes" id="UP001143463">
    <property type="component" value="Unassembled WGS sequence"/>
</dbReference>
<name>A0A9W6L2H8_9PSEU</name>
<evidence type="ECO:0000313" key="8">
    <source>
        <dbReference type="EMBL" id="GLL12436.1"/>
    </source>
</evidence>
<evidence type="ECO:0000256" key="6">
    <source>
        <dbReference type="RuleBase" id="RU363076"/>
    </source>
</evidence>
<evidence type="ECO:0000256" key="3">
    <source>
        <dbReference type="ARBA" id="ARBA00022692"/>
    </source>
</evidence>
<comment type="caution">
    <text evidence="8">The sequence shown here is derived from an EMBL/GenBank/DDBJ whole genome shotgun (WGS) entry which is preliminary data.</text>
</comment>
<feature type="region of interest" description="Disordered" evidence="7">
    <location>
        <begin position="247"/>
        <end position="288"/>
    </location>
</feature>
<keyword evidence="3 6" id="KW-0812">Transmembrane</keyword>
<evidence type="ECO:0000256" key="4">
    <source>
        <dbReference type="ARBA" id="ARBA00022989"/>
    </source>
</evidence>
<dbReference type="AlphaFoldDB" id="A0A9W6L2H8"/>
<feature type="compositionally biased region" description="Basic and acidic residues" evidence="7">
    <location>
        <begin position="248"/>
        <end position="263"/>
    </location>
</feature>
<keyword evidence="6" id="KW-1003">Cell membrane</keyword>
<dbReference type="RefSeq" id="WP_037048172.1">
    <property type="nucleotide sequence ID" value="NZ_BAAAUZ010000029.1"/>
</dbReference>
<dbReference type="PANTHER" id="PTHR23427:SF2">
    <property type="entry name" value="SURFEIT LOCUS PROTEIN 1"/>
    <property type="match status" value="1"/>
</dbReference>
<evidence type="ECO:0000256" key="7">
    <source>
        <dbReference type="SAM" id="MobiDB-lite"/>
    </source>
</evidence>
<dbReference type="PANTHER" id="PTHR23427">
    <property type="entry name" value="SURFEIT LOCUS PROTEIN"/>
    <property type="match status" value="1"/>
</dbReference>
<accession>A0A9W6L2H8</accession>
<organism evidence="8 9">
    <name type="scientific">Pseudonocardia halophobica</name>
    <dbReference type="NCBI Taxonomy" id="29401"/>
    <lineage>
        <taxon>Bacteria</taxon>
        <taxon>Bacillati</taxon>
        <taxon>Actinomycetota</taxon>
        <taxon>Actinomycetes</taxon>
        <taxon>Pseudonocardiales</taxon>
        <taxon>Pseudonocardiaceae</taxon>
        <taxon>Pseudonocardia</taxon>
    </lineage>
</organism>
<evidence type="ECO:0000256" key="2">
    <source>
        <dbReference type="ARBA" id="ARBA00007165"/>
    </source>
</evidence>
<feature type="transmembrane region" description="Helical" evidence="6">
    <location>
        <begin position="217"/>
        <end position="236"/>
    </location>
</feature>
<feature type="compositionally biased region" description="Basic and acidic residues" evidence="7">
    <location>
        <begin position="270"/>
        <end position="288"/>
    </location>
</feature>
<protein>
    <recommendedName>
        <fullName evidence="6">SURF1-like protein</fullName>
    </recommendedName>
</protein>
<dbReference type="InterPro" id="IPR045214">
    <property type="entry name" value="Surf1/Surf4"/>
</dbReference>
<dbReference type="GO" id="GO:0005886">
    <property type="term" value="C:plasma membrane"/>
    <property type="evidence" value="ECO:0007669"/>
    <property type="project" value="UniProtKB-SubCell"/>
</dbReference>
<dbReference type="PROSITE" id="PS50895">
    <property type="entry name" value="SURF1"/>
    <property type="match status" value="1"/>
</dbReference>